<keyword evidence="2" id="KW-0399">Innate immunity</keyword>
<dbReference type="PANTHER" id="PTHR10963:SF60">
    <property type="entry name" value="GRAM-NEGATIVE BACTERIA-BINDING PROTEIN 1-RELATED"/>
    <property type="match status" value="1"/>
</dbReference>
<dbReference type="InterPro" id="IPR035806">
    <property type="entry name" value="GH16_GRP_C"/>
</dbReference>
<keyword evidence="4" id="KW-0391">Immunity</keyword>
<dbReference type="Pfam" id="PF15886">
    <property type="entry name" value="CBM39"/>
    <property type="match status" value="1"/>
</dbReference>
<dbReference type="InterPro" id="IPR050546">
    <property type="entry name" value="Glycosyl_Hydrlase_16"/>
</dbReference>
<dbReference type="InterPro" id="IPR000757">
    <property type="entry name" value="Beta-glucanase-like"/>
</dbReference>
<dbReference type="InterPro" id="IPR031756">
    <property type="entry name" value="BGBP_N"/>
</dbReference>
<dbReference type="GO" id="GO:0004553">
    <property type="term" value="F:hydrolase activity, hydrolyzing O-glycosyl compounds"/>
    <property type="evidence" value="ECO:0007669"/>
    <property type="project" value="InterPro"/>
</dbReference>
<evidence type="ECO:0000256" key="2">
    <source>
        <dbReference type="ARBA" id="ARBA00022588"/>
    </source>
</evidence>
<evidence type="ECO:0000259" key="7">
    <source>
        <dbReference type="PROSITE" id="PS51762"/>
    </source>
</evidence>
<dbReference type="PROSITE" id="PS51762">
    <property type="entry name" value="GH16_2"/>
    <property type="match status" value="1"/>
</dbReference>
<dbReference type="Proteomes" id="UP001314205">
    <property type="component" value="Unassembled WGS sequence"/>
</dbReference>
<gene>
    <name evidence="9" type="ORF">PARMNEM_LOCUS6949</name>
</gene>
<evidence type="ECO:0000256" key="5">
    <source>
        <dbReference type="ARBA" id="ARBA00023180"/>
    </source>
</evidence>
<evidence type="ECO:0000256" key="3">
    <source>
        <dbReference type="ARBA" id="ARBA00022729"/>
    </source>
</evidence>
<name>A0AAV1KTI1_9NEOP</name>
<dbReference type="CDD" id="cd02179">
    <property type="entry name" value="GH16_beta_GRP"/>
    <property type="match status" value="1"/>
</dbReference>
<comment type="caution">
    <text evidence="9">The sequence shown here is derived from an EMBL/GenBank/DDBJ whole genome shotgun (WGS) entry which is preliminary data.</text>
</comment>
<dbReference type="Pfam" id="PF00722">
    <property type="entry name" value="Glyco_hydro_16"/>
    <property type="match status" value="1"/>
</dbReference>
<dbReference type="Gene3D" id="2.60.40.2140">
    <property type="entry name" value="Beta-1,3-glucan-recognition protein, N-terminal domain"/>
    <property type="match status" value="1"/>
</dbReference>
<keyword evidence="3 6" id="KW-0732">Signal</keyword>
<reference evidence="9 10" key="1">
    <citation type="submission" date="2023-11" db="EMBL/GenBank/DDBJ databases">
        <authorList>
            <person name="Hedman E."/>
            <person name="Englund M."/>
            <person name="Stromberg M."/>
            <person name="Nyberg Akerstrom W."/>
            <person name="Nylinder S."/>
            <person name="Jareborg N."/>
            <person name="Kallberg Y."/>
            <person name="Kronander E."/>
        </authorList>
    </citation>
    <scope>NUCLEOTIDE SEQUENCE [LARGE SCALE GENOMIC DNA]</scope>
</reference>
<protein>
    <recommendedName>
        <fullName evidence="11">Beta-1,3-glucan-binding protein</fullName>
    </recommendedName>
</protein>
<organism evidence="9 10">
    <name type="scientific">Parnassius mnemosyne</name>
    <name type="common">clouded apollo</name>
    <dbReference type="NCBI Taxonomy" id="213953"/>
    <lineage>
        <taxon>Eukaryota</taxon>
        <taxon>Metazoa</taxon>
        <taxon>Ecdysozoa</taxon>
        <taxon>Arthropoda</taxon>
        <taxon>Hexapoda</taxon>
        <taxon>Insecta</taxon>
        <taxon>Pterygota</taxon>
        <taxon>Neoptera</taxon>
        <taxon>Endopterygota</taxon>
        <taxon>Lepidoptera</taxon>
        <taxon>Glossata</taxon>
        <taxon>Ditrysia</taxon>
        <taxon>Papilionoidea</taxon>
        <taxon>Papilionidae</taxon>
        <taxon>Parnassiinae</taxon>
        <taxon>Parnassini</taxon>
        <taxon>Parnassius</taxon>
        <taxon>Driopa</taxon>
    </lineage>
</organism>
<evidence type="ECO:0000259" key="8">
    <source>
        <dbReference type="PROSITE" id="PS51969"/>
    </source>
</evidence>
<evidence type="ECO:0000313" key="10">
    <source>
        <dbReference type="Proteomes" id="UP001314205"/>
    </source>
</evidence>
<sequence>MAVVTVRRWLSLLILCLLQIVSSQSDYEIPKVTIEAIKPKGFRVFIKDTPKLSLFAFQGRINKAITQTDVGDISGEVTAATNGKWIYEDPNIQLKVGDVIYYYVFAVYDRKGYLKDNLSFTVTELVDVNSQAPVQTDCRPTATVVRIGTACAGQTIFEDNFDSLREDLWQIEQYIPDQPEYPFVSYQRPPNAQTVSVENGYLRIEPKLQQEQPGFNNESLYSGTLNLFSGCTRTAEACRVRAWGASILPPVVSGRITSKTFAFTYGVVEVRAKLPLGDWLYPEILLESQLKKYGTLNYASGVIRIAGALGNRELRLGSNEYGNKVLYGGPIMDLRCRDILTGRKEIINNQLWGDDFHTYSVRWAPDRITFTVDGEEWFRVDPSASGLQGRFNNFCEIPRSLLSLGSSIAPFDDHFQITIGVAAGGITEFTDNVINGDGRPKPWSNRNRKASLNFWKDLPAWIPTWQQPALVIDYIKVKAL</sequence>
<accession>A0AAV1KTI1</accession>
<dbReference type="SUPFAM" id="SSF49899">
    <property type="entry name" value="Concanavalin A-like lectins/glucanases"/>
    <property type="match status" value="1"/>
</dbReference>
<dbReference type="PANTHER" id="PTHR10963">
    <property type="entry name" value="GLYCOSYL HYDROLASE-RELATED"/>
    <property type="match status" value="1"/>
</dbReference>
<evidence type="ECO:0008006" key="11">
    <source>
        <dbReference type="Google" id="ProtNLM"/>
    </source>
</evidence>
<keyword evidence="5" id="KW-0325">Glycoprotein</keyword>
<dbReference type="Gene3D" id="2.60.120.200">
    <property type="match status" value="1"/>
</dbReference>
<evidence type="ECO:0000256" key="1">
    <source>
        <dbReference type="ARBA" id="ARBA00008781"/>
    </source>
</evidence>
<dbReference type="GO" id="GO:0045087">
    <property type="term" value="P:innate immune response"/>
    <property type="evidence" value="ECO:0007669"/>
    <property type="project" value="UniProtKB-KW"/>
</dbReference>
<feature type="domain" description="CBM39" evidence="8">
    <location>
        <begin position="27"/>
        <end position="127"/>
    </location>
</feature>
<proteinExistence type="inferred from homology"/>
<dbReference type="GO" id="GO:0005975">
    <property type="term" value="P:carbohydrate metabolic process"/>
    <property type="evidence" value="ECO:0007669"/>
    <property type="project" value="InterPro"/>
</dbReference>
<dbReference type="InterPro" id="IPR043030">
    <property type="entry name" value="BGBP_N_sf"/>
</dbReference>
<evidence type="ECO:0000256" key="4">
    <source>
        <dbReference type="ARBA" id="ARBA00022859"/>
    </source>
</evidence>
<dbReference type="EMBL" id="CAVLGL010000080">
    <property type="protein sequence ID" value="CAK1585929.1"/>
    <property type="molecule type" value="Genomic_DNA"/>
</dbReference>
<feature type="domain" description="GH16" evidence="7">
    <location>
        <begin position="127"/>
        <end position="480"/>
    </location>
</feature>
<dbReference type="GO" id="GO:0030246">
    <property type="term" value="F:carbohydrate binding"/>
    <property type="evidence" value="ECO:0007669"/>
    <property type="project" value="InterPro"/>
</dbReference>
<evidence type="ECO:0000313" key="9">
    <source>
        <dbReference type="EMBL" id="CAK1585929.1"/>
    </source>
</evidence>
<evidence type="ECO:0000256" key="6">
    <source>
        <dbReference type="SAM" id="SignalP"/>
    </source>
</evidence>
<dbReference type="InterPro" id="IPR013320">
    <property type="entry name" value="ConA-like_dom_sf"/>
</dbReference>
<comment type="similarity">
    <text evidence="1">Belongs to the insect beta-1,3-glucan binding protein family.</text>
</comment>
<dbReference type="AlphaFoldDB" id="A0AAV1KTI1"/>
<feature type="signal peptide" evidence="6">
    <location>
        <begin position="1"/>
        <end position="23"/>
    </location>
</feature>
<feature type="chain" id="PRO_5043415721" description="Beta-1,3-glucan-binding protein" evidence="6">
    <location>
        <begin position="24"/>
        <end position="480"/>
    </location>
</feature>
<keyword evidence="10" id="KW-1185">Reference proteome</keyword>
<dbReference type="PROSITE" id="PS51969">
    <property type="entry name" value="CBM39"/>
    <property type="match status" value="1"/>
</dbReference>